<dbReference type="AlphaFoldDB" id="A0A085WHD7"/>
<accession>A0A085WHD7</accession>
<feature type="region of interest" description="Disordered" evidence="1">
    <location>
        <begin position="23"/>
        <end position="80"/>
    </location>
</feature>
<dbReference type="STRING" id="394096.DB31_8453"/>
<keyword evidence="3" id="KW-1185">Reference proteome</keyword>
<evidence type="ECO:0000313" key="2">
    <source>
        <dbReference type="EMBL" id="KFE67100.1"/>
    </source>
</evidence>
<comment type="caution">
    <text evidence="2">The sequence shown here is derived from an EMBL/GenBank/DDBJ whole genome shotgun (WGS) entry which is preliminary data.</text>
</comment>
<proteinExistence type="predicted"/>
<evidence type="ECO:0000256" key="1">
    <source>
        <dbReference type="SAM" id="MobiDB-lite"/>
    </source>
</evidence>
<protein>
    <submittedName>
        <fullName evidence="2">Uncharacterized protein</fullName>
    </submittedName>
</protein>
<organism evidence="2 3">
    <name type="scientific">Hyalangium minutum</name>
    <dbReference type="NCBI Taxonomy" id="394096"/>
    <lineage>
        <taxon>Bacteria</taxon>
        <taxon>Pseudomonadati</taxon>
        <taxon>Myxococcota</taxon>
        <taxon>Myxococcia</taxon>
        <taxon>Myxococcales</taxon>
        <taxon>Cystobacterineae</taxon>
        <taxon>Archangiaceae</taxon>
        <taxon>Hyalangium</taxon>
    </lineage>
</organism>
<gene>
    <name evidence="2" type="ORF">DB31_8453</name>
</gene>
<feature type="compositionally biased region" description="Basic and acidic residues" evidence="1">
    <location>
        <begin position="23"/>
        <end position="43"/>
    </location>
</feature>
<dbReference type="Proteomes" id="UP000028725">
    <property type="component" value="Unassembled WGS sequence"/>
</dbReference>
<reference evidence="2 3" key="1">
    <citation type="submission" date="2014-04" db="EMBL/GenBank/DDBJ databases">
        <title>Genome assembly of Hyalangium minutum DSM 14724.</title>
        <authorList>
            <person name="Sharma G."/>
            <person name="Subramanian S."/>
        </authorList>
    </citation>
    <scope>NUCLEOTIDE SEQUENCE [LARGE SCALE GENOMIC DNA]</scope>
    <source>
        <strain evidence="2 3">DSM 14724</strain>
    </source>
</reference>
<dbReference type="EMBL" id="JMCB01000008">
    <property type="protein sequence ID" value="KFE67100.1"/>
    <property type="molecule type" value="Genomic_DNA"/>
</dbReference>
<name>A0A085WHD7_9BACT</name>
<evidence type="ECO:0000313" key="3">
    <source>
        <dbReference type="Proteomes" id="UP000028725"/>
    </source>
</evidence>
<sequence>MFQNGEVLAASLLVACAVGPRELRDEGSERIEEAMRPEPHPDVLPEGIFLGDDAPPLAPSESEVASATGDAPSNAEPPQPGWLYGTVPVIVPGPVFGPSPGAVRYHIEPKPGGSIPGLLP</sequence>